<dbReference type="RefSeq" id="WP_131582740.1">
    <property type="nucleotide sequence ID" value="NZ_SJZJ01000009.1"/>
</dbReference>
<protein>
    <recommendedName>
        <fullName evidence="1">non-specific serine/threonine protein kinase</fullName>
        <ecNumber evidence="1">2.7.11.1</ecNumber>
    </recommendedName>
</protein>
<keyword evidence="4" id="KW-0547">Nucleotide-binding</keyword>
<organism evidence="9 10">
    <name type="scientific">Nocardioides jejuensis</name>
    <dbReference type="NCBI Taxonomy" id="2502782"/>
    <lineage>
        <taxon>Bacteria</taxon>
        <taxon>Bacillati</taxon>
        <taxon>Actinomycetota</taxon>
        <taxon>Actinomycetes</taxon>
        <taxon>Propionibacteriales</taxon>
        <taxon>Nocardioidaceae</taxon>
        <taxon>Nocardioides</taxon>
    </lineage>
</organism>
<evidence type="ECO:0000313" key="9">
    <source>
        <dbReference type="EMBL" id="TCJ28995.1"/>
    </source>
</evidence>
<dbReference type="GO" id="GO:0004674">
    <property type="term" value="F:protein serine/threonine kinase activity"/>
    <property type="evidence" value="ECO:0007669"/>
    <property type="project" value="UniProtKB-KW"/>
</dbReference>
<dbReference type="InterPro" id="IPR011009">
    <property type="entry name" value="Kinase-like_dom_sf"/>
</dbReference>
<dbReference type="Pfam" id="PF00069">
    <property type="entry name" value="Pkinase"/>
    <property type="match status" value="1"/>
</dbReference>
<dbReference type="PANTHER" id="PTHR43289:SF6">
    <property type="entry name" value="SERINE_THREONINE-PROTEIN KINASE NEKL-3"/>
    <property type="match status" value="1"/>
</dbReference>
<evidence type="ECO:0000256" key="7">
    <source>
        <dbReference type="SAM" id="MobiDB-lite"/>
    </source>
</evidence>
<gene>
    <name evidence="9" type="ORF">EPD65_07480</name>
</gene>
<keyword evidence="3" id="KW-0808">Transferase</keyword>
<dbReference type="Proteomes" id="UP000295453">
    <property type="component" value="Unassembled WGS sequence"/>
</dbReference>
<dbReference type="Gene3D" id="1.10.510.10">
    <property type="entry name" value="Transferase(Phosphotransferase) domain 1"/>
    <property type="match status" value="1"/>
</dbReference>
<reference evidence="9 10" key="1">
    <citation type="submission" date="2019-03" db="EMBL/GenBank/DDBJ databases">
        <authorList>
            <person name="Kim M.K.M."/>
        </authorList>
    </citation>
    <scope>NUCLEOTIDE SEQUENCE [LARGE SCALE GENOMIC DNA]</scope>
    <source>
        <strain evidence="9 10">18JY15-6</strain>
    </source>
</reference>
<feature type="domain" description="Protein kinase" evidence="8">
    <location>
        <begin position="13"/>
        <end position="268"/>
    </location>
</feature>
<feature type="compositionally biased region" description="Low complexity" evidence="7">
    <location>
        <begin position="336"/>
        <end position="348"/>
    </location>
</feature>
<dbReference type="PROSITE" id="PS50011">
    <property type="entry name" value="PROTEIN_KINASE_DOM"/>
    <property type="match status" value="1"/>
</dbReference>
<accession>A0A4R1CFB6</accession>
<dbReference type="GO" id="GO:0005524">
    <property type="term" value="F:ATP binding"/>
    <property type="evidence" value="ECO:0007669"/>
    <property type="project" value="UniProtKB-KW"/>
</dbReference>
<dbReference type="EMBL" id="SJZJ01000009">
    <property type="protein sequence ID" value="TCJ28995.1"/>
    <property type="molecule type" value="Genomic_DNA"/>
</dbReference>
<feature type="compositionally biased region" description="Low complexity" evidence="7">
    <location>
        <begin position="302"/>
        <end position="314"/>
    </location>
</feature>
<dbReference type="InterPro" id="IPR000719">
    <property type="entry name" value="Prot_kinase_dom"/>
</dbReference>
<dbReference type="Gene3D" id="3.30.200.20">
    <property type="entry name" value="Phosphorylase Kinase, domain 1"/>
    <property type="match status" value="1"/>
</dbReference>
<evidence type="ECO:0000259" key="8">
    <source>
        <dbReference type="PROSITE" id="PS50011"/>
    </source>
</evidence>
<keyword evidence="6" id="KW-0067">ATP-binding</keyword>
<evidence type="ECO:0000256" key="6">
    <source>
        <dbReference type="ARBA" id="ARBA00022840"/>
    </source>
</evidence>
<name>A0A4R1CFB6_9ACTN</name>
<keyword evidence="2" id="KW-0723">Serine/threonine-protein kinase</keyword>
<evidence type="ECO:0000256" key="5">
    <source>
        <dbReference type="ARBA" id="ARBA00022777"/>
    </source>
</evidence>
<evidence type="ECO:0000256" key="3">
    <source>
        <dbReference type="ARBA" id="ARBA00022679"/>
    </source>
</evidence>
<evidence type="ECO:0000256" key="2">
    <source>
        <dbReference type="ARBA" id="ARBA00022527"/>
    </source>
</evidence>
<dbReference type="PANTHER" id="PTHR43289">
    <property type="entry name" value="MITOGEN-ACTIVATED PROTEIN KINASE KINASE KINASE 20-RELATED"/>
    <property type="match status" value="1"/>
</dbReference>
<sequence>MLEPGPGVAFGRYRMTGAPAYHGAGSVVEAVEARTGQPRTLWLVMPHIVNEPAQRDEVVRVARLLRRLESDHLVRLYEFGEIDGQPFFATGSVGGVADLARVAAPDGIPPVDAIELVAQVGAGISHLHHAGLVDGALGPRRVLVAERDGRIVATVRDAGILSALLGTSALFGTLKQEALDFGAPELHHGGEPTTRADIYSLGCLLWLTLTGETPFATYVGHRADAVPQVAGDGAVEEAINAVLRTALAKDPAERYRDVSAFVGTLRAIAGLARDGAAGPLPDRFVPLREDVEDYREPDEAAADLVEPEPVAAEAPEAEAPEAEAPEPEAPEPETPTEPATPTAEEPALAKARAAFEAKEHSALNTSPTERSTLAEVAAGWAPIESLRPEDAPVGQALAPDPVASGSEVAGDDARVEPAMLTAIDHWAAGRAVSRLRNRRGKGARGTARALSVAAVLGTIAVVSVWGVRHFQALETKDAAADPLASSLPDAHTNGAGVPSDDATKPLARLFPIVGKDDCVQDSAKVPHRLERWTCERNGYRVVLTHWDSQQHARQLVAHKGDGRAWSLHGQGAGTQWTWHASDGAERAFRWTAAYADAPYAVIIEARTPARRDYGRTHVVFQPSTALG</sequence>
<feature type="compositionally biased region" description="Acidic residues" evidence="7">
    <location>
        <begin position="315"/>
        <end position="331"/>
    </location>
</feature>
<feature type="region of interest" description="Disordered" evidence="7">
    <location>
        <begin position="295"/>
        <end position="348"/>
    </location>
</feature>
<dbReference type="SMART" id="SM00220">
    <property type="entry name" value="S_TKc"/>
    <property type="match status" value="1"/>
</dbReference>
<evidence type="ECO:0000256" key="4">
    <source>
        <dbReference type="ARBA" id="ARBA00022741"/>
    </source>
</evidence>
<proteinExistence type="predicted"/>
<dbReference type="AlphaFoldDB" id="A0A4R1CFB6"/>
<comment type="caution">
    <text evidence="9">The sequence shown here is derived from an EMBL/GenBank/DDBJ whole genome shotgun (WGS) entry which is preliminary data.</text>
</comment>
<dbReference type="SUPFAM" id="SSF56112">
    <property type="entry name" value="Protein kinase-like (PK-like)"/>
    <property type="match status" value="1"/>
</dbReference>
<keyword evidence="10" id="KW-1185">Reference proteome</keyword>
<dbReference type="OrthoDB" id="9762169at2"/>
<keyword evidence="5" id="KW-0418">Kinase</keyword>
<evidence type="ECO:0000256" key="1">
    <source>
        <dbReference type="ARBA" id="ARBA00012513"/>
    </source>
</evidence>
<dbReference type="EC" id="2.7.11.1" evidence="1"/>
<evidence type="ECO:0000313" key="10">
    <source>
        <dbReference type="Proteomes" id="UP000295453"/>
    </source>
</evidence>